<keyword evidence="3" id="KW-1185">Reference proteome</keyword>
<proteinExistence type="predicted"/>
<dbReference type="Proteomes" id="UP000184050">
    <property type="component" value="Unassembled WGS sequence"/>
</dbReference>
<dbReference type="RefSeq" id="WP_073170968.1">
    <property type="nucleotide sequence ID" value="NZ_FQZE01000024.1"/>
</dbReference>
<reference evidence="2 3" key="1">
    <citation type="submission" date="2016-11" db="EMBL/GenBank/DDBJ databases">
        <authorList>
            <person name="Jaros S."/>
            <person name="Januszkiewicz K."/>
            <person name="Wedrychowicz H."/>
        </authorList>
    </citation>
    <scope>NUCLEOTIDE SEQUENCE [LARGE SCALE GENOMIC DNA]</scope>
    <source>
        <strain evidence="2 3">DSM 27063</strain>
    </source>
</reference>
<keyword evidence="2" id="KW-0255">Endonuclease</keyword>
<accession>A0A1M6KP49</accession>
<feature type="domain" description="HNH nuclease" evidence="1">
    <location>
        <begin position="155"/>
        <end position="206"/>
    </location>
</feature>
<evidence type="ECO:0000313" key="2">
    <source>
        <dbReference type="EMBL" id="SHJ60727.1"/>
    </source>
</evidence>
<name>A0A1M6KP49_9BACT</name>
<evidence type="ECO:0000313" key="3">
    <source>
        <dbReference type="Proteomes" id="UP000184050"/>
    </source>
</evidence>
<keyword evidence="2" id="KW-0540">Nuclease</keyword>
<gene>
    <name evidence="2" type="ORF">SAMN05444280_1243</name>
</gene>
<dbReference type="AlphaFoldDB" id="A0A1M6KP49"/>
<dbReference type="OrthoDB" id="67788at2"/>
<dbReference type="Pfam" id="PF13391">
    <property type="entry name" value="HNH_2"/>
    <property type="match status" value="1"/>
</dbReference>
<organism evidence="2 3">
    <name type="scientific">Tangfeifania diversioriginum</name>
    <dbReference type="NCBI Taxonomy" id="1168035"/>
    <lineage>
        <taxon>Bacteria</taxon>
        <taxon>Pseudomonadati</taxon>
        <taxon>Bacteroidota</taxon>
        <taxon>Bacteroidia</taxon>
        <taxon>Marinilabiliales</taxon>
        <taxon>Prolixibacteraceae</taxon>
        <taxon>Tangfeifania</taxon>
    </lineage>
</organism>
<dbReference type="EMBL" id="FQZE01000024">
    <property type="protein sequence ID" value="SHJ60727.1"/>
    <property type="molecule type" value="Genomic_DNA"/>
</dbReference>
<sequence>MATSNRLRKNWSEKELIAAFNLYCKISFGSIHHRNPKVIELAKLINRSPNAMALKLSNFASFDPELQARGIRGLKNASKKDAEIFDRFYENREDLAFESEIILANFEEKTVEEKHRKDLPDLESLKGEDKQRYVKTRVNQNFFRAMILANYEGKCALTGIDISQILFASHIIPWSLDPENRLNPTNGICLSAHFDTAFDKGLISFDNGYRVILNPILEENRSKPFFYNWFKQFEGLELKLPYKAKPGLEFLEWHRKEYLNQ</sequence>
<protein>
    <submittedName>
        <fullName evidence="2">Putative restriction endonuclease</fullName>
    </submittedName>
</protein>
<dbReference type="GO" id="GO:0004519">
    <property type="term" value="F:endonuclease activity"/>
    <property type="evidence" value="ECO:0007669"/>
    <property type="project" value="UniProtKB-KW"/>
</dbReference>
<evidence type="ECO:0000259" key="1">
    <source>
        <dbReference type="Pfam" id="PF13391"/>
    </source>
</evidence>
<keyword evidence="2" id="KW-0378">Hydrolase</keyword>
<dbReference type="STRING" id="1168035.SAMN05444280_1243"/>
<dbReference type="InterPro" id="IPR003615">
    <property type="entry name" value="HNH_nuc"/>
</dbReference>